<protein>
    <submittedName>
        <fullName evidence="1">Uncharacterized protein</fullName>
    </submittedName>
</protein>
<keyword evidence="2" id="KW-1185">Reference proteome</keyword>
<reference evidence="1 2" key="1">
    <citation type="journal article" date="2019" name="Sci. Rep.">
        <title>Orb-weaving spider Araneus ventricosus genome elucidates the spidroin gene catalogue.</title>
        <authorList>
            <person name="Kono N."/>
            <person name="Nakamura H."/>
            <person name="Ohtoshi R."/>
            <person name="Moran D.A.P."/>
            <person name="Shinohara A."/>
            <person name="Yoshida Y."/>
            <person name="Fujiwara M."/>
            <person name="Mori M."/>
            <person name="Tomita M."/>
            <person name="Arakawa K."/>
        </authorList>
    </citation>
    <scope>NUCLEOTIDE SEQUENCE [LARGE SCALE GENOMIC DNA]</scope>
</reference>
<evidence type="ECO:0000313" key="2">
    <source>
        <dbReference type="Proteomes" id="UP000499080"/>
    </source>
</evidence>
<dbReference type="Proteomes" id="UP000499080">
    <property type="component" value="Unassembled WGS sequence"/>
</dbReference>
<accession>A0A4Y2K0G8</accession>
<organism evidence="1 2">
    <name type="scientific">Araneus ventricosus</name>
    <name type="common">Orbweaver spider</name>
    <name type="synonym">Epeira ventricosa</name>
    <dbReference type="NCBI Taxonomy" id="182803"/>
    <lineage>
        <taxon>Eukaryota</taxon>
        <taxon>Metazoa</taxon>
        <taxon>Ecdysozoa</taxon>
        <taxon>Arthropoda</taxon>
        <taxon>Chelicerata</taxon>
        <taxon>Arachnida</taxon>
        <taxon>Araneae</taxon>
        <taxon>Araneomorphae</taxon>
        <taxon>Entelegynae</taxon>
        <taxon>Araneoidea</taxon>
        <taxon>Araneidae</taxon>
        <taxon>Araneus</taxon>
    </lineage>
</organism>
<name>A0A4Y2K0G8_ARAVE</name>
<gene>
    <name evidence="1" type="ORF">AVEN_250026_1</name>
</gene>
<evidence type="ECO:0000313" key="1">
    <source>
        <dbReference type="EMBL" id="GBM95375.1"/>
    </source>
</evidence>
<sequence>MCRNGTKIFVTKFNIFRPVNTILRNQECTQSVLTLNKTEGDVKEMKNILKSSQVMRPHIYLPSTVKKELVENHYDKCKEFADRKFEAEFKRGDSDWIATFPISH</sequence>
<dbReference type="AlphaFoldDB" id="A0A4Y2K0G8"/>
<comment type="caution">
    <text evidence="1">The sequence shown here is derived from an EMBL/GenBank/DDBJ whole genome shotgun (WGS) entry which is preliminary data.</text>
</comment>
<proteinExistence type="predicted"/>
<dbReference type="EMBL" id="BGPR01004052">
    <property type="protein sequence ID" value="GBM95375.1"/>
    <property type="molecule type" value="Genomic_DNA"/>
</dbReference>